<dbReference type="PANTHER" id="PTHR42829">
    <property type="entry name" value="NADH-UBIQUINONE OXIDOREDUCTASE CHAIN 5"/>
    <property type="match status" value="1"/>
</dbReference>
<evidence type="ECO:0000313" key="10">
    <source>
        <dbReference type="EMBL" id="QJI81290.1"/>
    </source>
</evidence>
<evidence type="ECO:0000256" key="7">
    <source>
        <dbReference type="ARBA" id="ARBA00049551"/>
    </source>
</evidence>
<evidence type="ECO:0000256" key="1">
    <source>
        <dbReference type="ARBA" id="ARBA00004141"/>
    </source>
</evidence>
<feature type="domain" description="NADH:quinone oxidoreductase/Mrp antiporter transmembrane" evidence="9">
    <location>
        <begin position="104"/>
        <end position="370"/>
    </location>
</feature>
<feature type="transmembrane region" description="Helical" evidence="8">
    <location>
        <begin position="398"/>
        <end position="428"/>
    </location>
</feature>
<reference evidence="10" key="1">
    <citation type="journal article" date="2020" name="Mol. Biochem. Parasitol.">
        <title>Characterization of the complete mitogenome of Centrorhynchus clitorideus (Meyer, 1931) (Palaeacanthocephala: Centrorhynchidae), the largest mitochondrial genome in Acanthocephala, and its phylogenetic implications.</title>
        <authorList>
            <person name="Muhammad N."/>
            <person name="Suleman"/>
            <person name="Khan M.S."/>
            <person name="Li L."/>
            <person name="Zhao Q."/>
            <person name="Ullah H."/>
            <person name="Zhu X.Q."/>
            <person name="Ma J."/>
        </authorList>
    </citation>
    <scope>NUCLEOTIDE SEQUENCE</scope>
</reference>
<dbReference type="GO" id="GO:0016020">
    <property type="term" value="C:membrane"/>
    <property type="evidence" value="ECO:0007669"/>
    <property type="project" value="UniProtKB-SubCell"/>
</dbReference>
<feature type="transmembrane region" description="Helical" evidence="8">
    <location>
        <begin position="321"/>
        <end position="344"/>
    </location>
</feature>
<dbReference type="Pfam" id="PF00361">
    <property type="entry name" value="Proton_antipo_M"/>
    <property type="match status" value="1"/>
</dbReference>
<evidence type="ECO:0000256" key="2">
    <source>
        <dbReference type="ARBA" id="ARBA00012944"/>
    </source>
</evidence>
<dbReference type="EMBL" id="MT113355">
    <property type="protein sequence ID" value="QJI81290.1"/>
    <property type="molecule type" value="Genomic_DNA"/>
</dbReference>
<evidence type="ECO:0000256" key="4">
    <source>
        <dbReference type="ARBA" id="ARBA00022989"/>
    </source>
</evidence>
<dbReference type="InterPro" id="IPR001750">
    <property type="entry name" value="ND/Mrp_TM"/>
</dbReference>
<feature type="transmembrane region" description="Helical" evidence="8">
    <location>
        <begin position="259"/>
        <end position="282"/>
    </location>
</feature>
<proteinExistence type="predicted"/>
<keyword evidence="5 8" id="KW-0472">Membrane</keyword>
<protein>
    <recommendedName>
        <fullName evidence="2">NADH:ubiquinone reductase (H(+)-translocating)</fullName>
        <ecNumber evidence="2">7.1.1.2</ecNumber>
    </recommendedName>
    <alternativeName>
        <fullName evidence="6">NADH dehydrogenase subunit 5</fullName>
    </alternativeName>
</protein>
<feature type="transmembrane region" description="Helical" evidence="8">
    <location>
        <begin position="494"/>
        <end position="516"/>
    </location>
</feature>
<evidence type="ECO:0000256" key="3">
    <source>
        <dbReference type="ARBA" id="ARBA00022692"/>
    </source>
</evidence>
<evidence type="ECO:0000256" key="8">
    <source>
        <dbReference type="SAM" id="Phobius"/>
    </source>
</evidence>
<feature type="transmembrane region" description="Helical" evidence="8">
    <location>
        <begin position="78"/>
        <end position="99"/>
    </location>
</feature>
<comment type="subcellular location">
    <subcellularLocation>
        <location evidence="1">Membrane</location>
        <topology evidence="1">Multi-pass membrane protein</topology>
    </subcellularLocation>
</comment>
<organism evidence="10">
    <name type="scientific">Centrorhynchus clitorideus</name>
    <dbReference type="NCBI Taxonomy" id="2731796"/>
    <lineage>
        <taxon>Eukaryota</taxon>
        <taxon>Metazoa</taxon>
        <taxon>Spiralia</taxon>
        <taxon>Lophotrochozoa</taxon>
        <taxon>Acanthocephala</taxon>
        <taxon>Palaeacanthocephala</taxon>
        <taxon>Polymorphida</taxon>
        <taxon>Centrorhynchidae</taxon>
        <taxon>Centrorhynchus</taxon>
    </lineage>
</organism>
<feature type="transmembrane region" description="Helical" evidence="8">
    <location>
        <begin position="234"/>
        <end position="252"/>
    </location>
</feature>
<dbReference type="PANTHER" id="PTHR42829:SF2">
    <property type="entry name" value="NADH-UBIQUINONE OXIDOREDUCTASE CHAIN 5"/>
    <property type="match status" value="1"/>
</dbReference>
<evidence type="ECO:0000256" key="6">
    <source>
        <dbReference type="ARBA" id="ARBA00031027"/>
    </source>
</evidence>
<dbReference type="InterPro" id="IPR003945">
    <property type="entry name" value="NU5C-like"/>
</dbReference>
<feature type="transmembrane region" description="Helical" evidence="8">
    <location>
        <begin position="7"/>
        <end position="31"/>
    </location>
</feature>
<sequence>MAVVMGVVFFVVMMGVLGLAMVMGGWGWEILSKMVNMGGGSWSGVGVELGGLGYGMSVVVMVVFLVVLGFGQYYMVSGMGLGVFGWMVVSFVVGVEVLLLGSGLYMLLVGWEILGVVSFLLIGYYCSRSSWGGALFTMLINRLGDVGVVLMFWGIIGGWMGAFMGVEWVGAGFVAMLIASVVTKSAQVPFGGWLPLAMAAPTPVSALVHSSTLVIAGLYLGSVFSVYLGKVGEVLVVLGVATILGSAVSAAGEMDFKKVVAYSTSMHLGLMLAMAIVVSWSFMGMHMVFHAFFKSLLFIGVGFAIMVMVHDQDFRGLVSGGGVGGAVGVVMLSSIWSLVGIVGFSGWVTKDGLLEQGLWSLDGVFVKLMMVVGLAVSGVYCLKIVMSVSGQSAMKGSVVLGWGLSGSVVWVMVTGVSVVGVMLGLGWSEWGDWGLGAGVVGFSEKCEYWFVLFGWLVLWWMAGIFGGVGYVVGLEGAYGRMLVKTWADWGLSGYWVEEVWIMGVVNSVVESVVWVVDRLGESLVYTDWYFVVIAVLAGLSFVALV</sequence>
<evidence type="ECO:0000259" key="9">
    <source>
        <dbReference type="Pfam" id="PF00361"/>
    </source>
</evidence>
<dbReference type="AlphaFoldDB" id="A0A6M3YWN0"/>
<dbReference type="PRINTS" id="PR01434">
    <property type="entry name" value="NADHDHGNASE5"/>
</dbReference>
<feature type="transmembrane region" description="Helical" evidence="8">
    <location>
        <begin position="364"/>
        <end position="386"/>
    </location>
</feature>
<feature type="transmembrane region" description="Helical" evidence="8">
    <location>
        <begin position="528"/>
        <end position="544"/>
    </location>
</feature>
<dbReference type="GO" id="GO:0008137">
    <property type="term" value="F:NADH dehydrogenase (ubiquinone) activity"/>
    <property type="evidence" value="ECO:0007669"/>
    <property type="project" value="UniProtKB-EC"/>
</dbReference>
<accession>A0A6M3YWN0</accession>
<geneLocation type="mitochondrion" evidence="10"/>
<feature type="transmembrane region" description="Helical" evidence="8">
    <location>
        <begin position="168"/>
        <end position="194"/>
    </location>
</feature>
<comment type="catalytic activity">
    <reaction evidence="7">
        <text>a ubiquinone + NADH + 5 H(+)(in) = a ubiquinol + NAD(+) + 4 H(+)(out)</text>
        <dbReference type="Rhea" id="RHEA:29091"/>
        <dbReference type="Rhea" id="RHEA-COMP:9565"/>
        <dbReference type="Rhea" id="RHEA-COMP:9566"/>
        <dbReference type="ChEBI" id="CHEBI:15378"/>
        <dbReference type="ChEBI" id="CHEBI:16389"/>
        <dbReference type="ChEBI" id="CHEBI:17976"/>
        <dbReference type="ChEBI" id="CHEBI:57540"/>
        <dbReference type="ChEBI" id="CHEBI:57945"/>
        <dbReference type="EC" id="7.1.1.2"/>
    </reaction>
</comment>
<feature type="transmembrane region" description="Helical" evidence="8">
    <location>
        <begin position="51"/>
        <end position="71"/>
    </location>
</feature>
<keyword evidence="10" id="KW-0496">Mitochondrion</keyword>
<dbReference type="GO" id="GO:0042773">
    <property type="term" value="P:ATP synthesis coupled electron transport"/>
    <property type="evidence" value="ECO:0007669"/>
    <property type="project" value="InterPro"/>
</dbReference>
<keyword evidence="3 8" id="KW-0812">Transmembrane</keyword>
<feature type="transmembrane region" description="Helical" evidence="8">
    <location>
        <begin position="206"/>
        <end position="228"/>
    </location>
</feature>
<keyword evidence="4 8" id="KW-1133">Transmembrane helix</keyword>
<feature type="transmembrane region" description="Helical" evidence="8">
    <location>
        <begin position="105"/>
        <end position="127"/>
    </location>
</feature>
<dbReference type="GO" id="GO:0003954">
    <property type="term" value="F:NADH dehydrogenase activity"/>
    <property type="evidence" value="ECO:0007669"/>
    <property type="project" value="TreeGrafter"/>
</dbReference>
<dbReference type="GO" id="GO:0015990">
    <property type="term" value="P:electron transport coupled proton transport"/>
    <property type="evidence" value="ECO:0007669"/>
    <property type="project" value="TreeGrafter"/>
</dbReference>
<dbReference type="EC" id="7.1.1.2" evidence="2"/>
<feature type="transmembrane region" description="Helical" evidence="8">
    <location>
        <begin position="448"/>
        <end position="473"/>
    </location>
</feature>
<feature type="transmembrane region" description="Helical" evidence="8">
    <location>
        <begin position="139"/>
        <end position="162"/>
    </location>
</feature>
<evidence type="ECO:0000256" key="5">
    <source>
        <dbReference type="ARBA" id="ARBA00023136"/>
    </source>
</evidence>
<feature type="transmembrane region" description="Helical" evidence="8">
    <location>
        <begin position="288"/>
        <end position="309"/>
    </location>
</feature>
<name>A0A6M3YWN0_9BILA</name>
<gene>
    <name evidence="10" type="primary">ND5</name>
</gene>